<proteinExistence type="predicted"/>
<evidence type="ECO:0000313" key="2">
    <source>
        <dbReference type="EMBL" id="KAJ1916134.1"/>
    </source>
</evidence>
<protein>
    <submittedName>
        <fullName evidence="2">Uncharacterized protein</fullName>
    </submittedName>
</protein>
<dbReference type="EMBL" id="JANBPT010000596">
    <property type="protein sequence ID" value="KAJ1916134.1"/>
    <property type="molecule type" value="Genomic_DNA"/>
</dbReference>
<dbReference type="Proteomes" id="UP001150569">
    <property type="component" value="Unassembled WGS sequence"/>
</dbReference>
<organism evidence="2 3">
    <name type="scientific">Tieghemiomyces parasiticus</name>
    <dbReference type="NCBI Taxonomy" id="78921"/>
    <lineage>
        <taxon>Eukaryota</taxon>
        <taxon>Fungi</taxon>
        <taxon>Fungi incertae sedis</taxon>
        <taxon>Zoopagomycota</taxon>
        <taxon>Kickxellomycotina</taxon>
        <taxon>Dimargaritomycetes</taxon>
        <taxon>Dimargaritales</taxon>
        <taxon>Dimargaritaceae</taxon>
        <taxon>Tieghemiomyces</taxon>
    </lineage>
</organism>
<name>A0A9W8DRX7_9FUNG</name>
<keyword evidence="3" id="KW-1185">Reference proteome</keyword>
<feature type="region of interest" description="Disordered" evidence="1">
    <location>
        <begin position="62"/>
        <end position="135"/>
    </location>
</feature>
<feature type="region of interest" description="Disordered" evidence="1">
    <location>
        <begin position="1"/>
        <end position="46"/>
    </location>
</feature>
<dbReference type="AlphaFoldDB" id="A0A9W8DRX7"/>
<evidence type="ECO:0000256" key="1">
    <source>
        <dbReference type="SAM" id="MobiDB-lite"/>
    </source>
</evidence>
<comment type="caution">
    <text evidence="2">The sequence shown here is derived from an EMBL/GenBank/DDBJ whole genome shotgun (WGS) entry which is preliminary data.</text>
</comment>
<evidence type="ECO:0000313" key="3">
    <source>
        <dbReference type="Proteomes" id="UP001150569"/>
    </source>
</evidence>
<feature type="compositionally biased region" description="Basic residues" evidence="1">
    <location>
        <begin position="1"/>
        <end position="13"/>
    </location>
</feature>
<sequence length="135" mass="14304">MGRSAKFAKRSTHKEKDLKKTIHGRTAAPPASAGRGVTKKGSGSVPDDLAAIMKREFLVATAGRPGSNGGDVAMQSADPSTNTEAKPKLSGANRLKQRAKKAQLKNSETGSTGPRKDYVDLFTGRQKGKLRDSLL</sequence>
<reference evidence="2" key="1">
    <citation type="submission" date="2022-07" db="EMBL/GenBank/DDBJ databases">
        <title>Phylogenomic reconstructions and comparative analyses of Kickxellomycotina fungi.</title>
        <authorList>
            <person name="Reynolds N.K."/>
            <person name="Stajich J.E."/>
            <person name="Barry K."/>
            <person name="Grigoriev I.V."/>
            <person name="Crous P."/>
            <person name="Smith M.E."/>
        </authorList>
    </citation>
    <scope>NUCLEOTIDE SEQUENCE</scope>
    <source>
        <strain evidence="2">RSA 861</strain>
    </source>
</reference>
<dbReference type="OrthoDB" id="10341029at2759"/>
<gene>
    <name evidence="2" type="ORF">IWQ60_008203</name>
</gene>
<accession>A0A9W8DRX7</accession>